<dbReference type="OrthoDB" id="9811476at2"/>
<sequence length="325" mass="34913">MKQITVKDIWKAKKRIRTTVQPTPLIYSKTLSQQTGVPVYLKLEQLQPTGSFKLRGASNMIASLTKDEQQNGVVTFSTGNHGFAVAYAAINMGIKAVVCVSKNVPREKINALQESGAELHIEGESQDEAADVCLRLQEEKGFTLIPPFDHPDIITGQGTIGLEILEDLPEVETVLSGLSGGGLLSGIGLALKETDPSIQVIGLSVEKGAAMDDSIKAGKPVAVPEHPTYADSLLGGIGMQNRYTLPMISRYIDQRFRLTEEEIARGMAFLYEHHRFIVEGAAAVGAAALLEKHIKPKGPAVVVVTGNSIGASSHYKAVKPYLKGS</sequence>
<dbReference type="EC" id="4.3.1.19" evidence="4"/>
<dbReference type="Gene3D" id="3.40.50.1100">
    <property type="match status" value="2"/>
</dbReference>
<comment type="function">
    <text evidence="7">Catalyzes the anaerobic formation of alpha-ketobutyrate and ammonia from threonine in a two-step reaction. The first step involved a dehydration of threonine and a production of enamine intermediates (aminocrotonate), which tautomerizes to its imine form (iminobutyrate). Both intermediates are unstable and short-lived. The second step is the nonenzymatic hydrolysis of the enamine/imine intermediates to form 2-ketobutyrate and free ammonia. In the low water environment of the cell, the second step is accelerated by RidA.</text>
</comment>
<dbReference type="InterPro" id="IPR050147">
    <property type="entry name" value="Ser/Thr_Dehydratase"/>
</dbReference>
<reference evidence="10 11" key="1">
    <citation type="submission" date="2016-10" db="EMBL/GenBank/DDBJ databases">
        <authorList>
            <person name="de Groot N.N."/>
        </authorList>
    </citation>
    <scope>NUCLEOTIDE SEQUENCE [LARGE SCALE GENOMIC DNA]</scope>
    <source>
        <strain evidence="11">P4B,CCM 7963,CECT 7998,DSM 25260,IBRC-M 10614,KCTC 13821</strain>
    </source>
</reference>
<evidence type="ECO:0000256" key="3">
    <source>
        <dbReference type="ARBA" id="ARBA00010869"/>
    </source>
</evidence>
<evidence type="ECO:0000313" key="10">
    <source>
        <dbReference type="EMBL" id="SDI60032.1"/>
    </source>
</evidence>
<keyword evidence="11" id="KW-1185">Reference proteome</keyword>
<dbReference type="PANTHER" id="PTHR48078">
    <property type="entry name" value="THREONINE DEHYDRATASE, MITOCHONDRIAL-RELATED"/>
    <property type="match status" value="1"/>
</dbReference>
<dbReference type="FunFam" id="3.40.50.1100:FF:000005">
    <property type="entry name" value="Threonine dehydratase catabolic"/>
    <property type="match status" value="1"/>
</dbReference>
<dbReference type="RefSeq" id="WP_091586459.1">
    <property type="nucleotide sequence ID" value="NZ_FNDU01000009.1"/>
</dbReference>
<accession>A0A1G8LWA2</accession>
<dbReference type="PROSITE" id="PS00165">
    <property type="entry name" value="DEHYDRATASE_SER_THR"/>
    <property type="match status" value="1"/>
</dbReference>
<dbReference type="NCBIfam" id="NF005680">
    <property type="entry name" value="PRK07476.1"/>
    <property type="match status" value="1"/>
</dbReference>
<dbReference type="PANTHER" id="PTHR48078:SF6">
    <property type="entry name" value="L-THREONINE DEHYDRATASE CATABOLIC TDCB"/>
    <property type="match status" value="1"/>
</dbReference>
<evidence type="ECO:0000256" key="6">
    <source>
        <dbReference type="ARBA" id="ARBA00023239"/>
    </source>
</evidence>
<dbReference type="AlphaFoldDB" id="A0A1G8LWA2"/>
<evidence type="ECO:0000256" key="2">
    <source>
        <dbReference type="ARBA" id="ARBA00001933"/>
    </source>
</evidence>
<feature type="domain" description="Tryptophan synthase beta chain-like PALP" evidence="9">
    <location>
        <begin position="17"/>
        <end position="306"/>
    </location>
</feature>
<evidence type="ECO:0000259" key="9">
    <source>
        <dbReference type="Pfam" id="PF00291"/>
    </source>
</evidence>
<dbReference type="GO" id="GO:0006567">
    <property type="term" value="P:L-threonine catabolic process"/>
    <property type="evidence" value="ECO:0007669"/>
    <property type="project" value="TreeGrafter"/>
</dbReference>
<organism evidence="10 11">
    <name type="scientific">Alteribacillus bidgolensis</name>
    <dbReference type="NCBI Taxonomy" id="930129"/>
    <lineage>
        <taxon>Bacteria</taxon>
        <taxon>Bacillati</taxon>
        <taxon>Bacillota</taxon>
        <taxon>Bacilli</taxon>
        <taxon>Bacillales</taxon>
        <taxon>Bacillaceae</taxon>
        <taxon>Alteribacillus</taxon>
    </lineage>
</organism>
<proteinExistence type="inferred from homology"/>
<name>A0A1G8LWA2_9BACI</name>
<gene>
    <name evidence="10" type="ORF">SAMN05216352_109111</name>
</gene>
<dbReference type="STRING" id="930129.SAMN05216352_109111"/>
<dbReference type="EMBL" id="FNDU01000009">
    <property type="protein sequence ID" value="SDI60032.1"/>
    <property type="molecule type" value="Genomic_DNA"/>
</dbReference>
<evidence type="ECO:0000256" key="4">
    <source>
        <dbReference type="ARBA" id="ARBA00012096"/>
    </source>
</evidence>
<keyword evidence="6" id="KW-0456">Lyase</keyword>
<dbReference type="Proteomes" id="UP000199017">
    <property type="component" value="Unassembled WGS sequence"/>
</dbReference>
<evidence type="ECO:0000256" key="8">
    <source>
        <dbReference type="ARBA" id="ARBA00031427"/>
    </source>
</evidence>
<dbReference type="GO" id="GO:0030170">
    <property type="term" value="F:pyridoxal phosphate binding"/>
    <property type="evidence" value="ECO:0007669"/>
    <property type="project" value="InterPro"/>
</dbReference>
<evidence type="ECO:0000256" key="5">
    <source>
        <dbReference type="ARBA" id="ARBA00022898"/>
    </source>
</evidence>
<dbReference type="CDD" id="cd01562">
    <property type="entry name" value="Thr-dehyd"/>
    <property type="match status" value="1"/>
</dbReference>
<dbReference type="SUPFAM" id="SSF53686">
    <property type="entry name" value="Tryptophan synthase beta subunit-like PLP-dependent enzymes"/>
    <property type="match status" value="1"/>
</dbReference>
<keyword evidence="5" id="KW-0663">Pyridoxal phosphate</keyword>
<comment type="similarity">
    <text evidence="3">Belongs to the serine/threonine dehydratase family.</text>
</comment>
<dbReference type="GO" id="GO:0004794">
    <property type="term" value="F:threonine deaminase activity"/>
    <property type="evidence" value="ECO:0007669"/>
    <property type="project" value="UniProtKB-EC"/>
</dbReference>
<dbReference type="Pfam" id="PF00291">
    <property type="entry name" value="PALP"/>
    <property type="match status" value="1"/>
</dbReference>
<dbReference type="GO" id="GO:0003941">
    <property type="term" value="F:L-serine ammonia-lyase activity"/>
    <property type="evidence" value="ECO:0007669"/>
    <property type="project" value="TreeGrafter"/>
</dbReference>
<dbReference type="GO" id="GO:0009097">
    <property type="term" value="P:isoleucine biosynthetic process"/>
    <property type="evidence" value="ECO:0007669"/>
    <property type="project" value="TreeGrafter"/>
</dbReference>
<comment type="catalytic activity">
    <reaction evidence="1">
        <text>L-threonine = 2-oxobutanoate + NH4(+)</text>
        <dbReference type="Rhea" id="RHEA:22108"/>
        <dbReference type="ChEBI" id="CHEBI:16763"/>
        <dbReference type="ChEBI" id="CHEBI:28938"/>
        <dbReference type="ChEBI" id="CHEBI:57926"/>
        <dbReference type="EC" id="4.3.1.19"/>
    </reaction>
</comment>
<comment type="cofactor">
    <cofactor evidence="2">
        <name>pyridoxal 5'-phosphate</name>
        <dbReference type="ChEBI" id="CHEBI:597326"/>
    </cofactor>
</comment>
<evidence type="ECO:0000256" key="1">
    <source>
        <dbReference type="ARBA" id="ARBA00001274"/>
    </source>
</evidence>
<evidence type="ECO:0000313" key="11">
    <source>
        <dbReference type="Proteomes" id="UP000199017"/>
    </source>
</evidence>
<dbReference type="GO" id="GO:0006565">
    <property type="term" value="P:L-serine catabolic process"/>
    <property type="evidence" value="ECO:0007669"/>
    <property type="project" value="TreeGrafter"/>
</dbReference>
<evidence type="ECO:0000256" key="7">
    <source>
        <dbReference type="ARBA" id="ARBA00025527"/>
    </source>
</evidence>
<protein>
    <recommendedName>
        <fullName evidence="4">threonine ammonia-lyase</fullName>
        <ecNumber evidence="4">4.3.1.19</ecNumber>
    </recommendedName>
    <alternativeName>
        <fullName evidence="8">Threonine deaminase</fullName>
    </alternativeName>
</protein>
<dbReference type="InterPro" id="IPR001926">
    <property type="entry name" value="TrpB-like_PALP"/>
</dbReference>
<dbReference type="InterPro" id="IPR000634">
    <property type="entry name" value="Ser/Thr_deHydtase_PyrdxlP-BS"/>
</dbReference>
<dbReference type="InterPro" id="IPR036052">
    <property type="entry name" value="TrpB-like_PALP_sf"/>
</dbReference>